<proteinExistence type="predicted"/>
<organism evidence="2 3">
    <name type="scientific">Fusibacillus kribbianus</name>
    <dbReference type="NCBI Taxonomy" id="3044208"/>
    <lineage>
        <taxon>Bacteria</taxon>
        <taxon>Bacillati</taxon>
        <taxon>Bacillota</taxon>
        <taxon>Clostridia</taxon>
        <taxon>Lachnospirales</taxon>
        <taxon>Lachnospiraceae</taxon>
        <taxon>Fusibacillus</taxon>
    </lineage>
</organism>
<keyword evidence="1" id="KW-0472">Membrane</keyword>
<evidence type="ECO:0000313" key="2">
    <source>
        <dbReference type="EMBL" id="MDI9242433.1"/>
    </source>
</evidence>
<protein>
    <submittedName>
        <fullName evidence="2">Uncharacterized protein</fullName>
    </submittedName>
</protein>
<reference evidence="2 3" key="1">
    <citation type="submission" date="2023-05" db="EMBL/GenBank/DDBJ databases">
        <title>[ruminococcus] sp. nov., isolated from a pig farm feces dump.</title>
        <authorList>
            <person name="Chang Y.-H."/>
        </authorList>
    </citation>
    <scope>NUCLEOTIDE SEQUENCE [LARGE SCALE GENOMIC DNA]</scope>
    <source>
        <strain evidence="2 3">YH-rum2234</strain>
    </source>
</reference>
<dbReference type="AlphaFoldDB" id="A0AAP4BCF6"/>
<name>A0AAP4BCF6_9FIRM</name>
<feature type="transmembrane region" description="Helical" evidence="1">
    <location>
        <begin position="20"/>
        <end position="39"/>
    </location>
</feature>
<dbReference type="RefSeq" id="WP_283230879.1">
    <property type="nucleotide sequence ID" value="NZ_JASGBQ010000012.1"/>
</dbReference>
<dbReference type="Proteomes" id="UP001300383">
    <property type="component" value="Unassembled WGS sequence"/>
</dbReference>
<dbReference type="PROSITE" id="PS51257">
    <property type="entry name" value="PROKAR_LIPOPROTEIN"/>
    <property type="match status" value="1"/>
</dbReference>
<gene>
    <name evidence="2" type="ORF">QJ036_08100</name>
</gene>
<dbReference type="EMBL" id="JASGBQ010000012">
    <property type="protein sequence ID" value="MDI9242433.1"/>
    <property type="molecule type" value="Genomic_DNA"/>
</dbReference>
<evidence type="ECO:0000313" key="3">
    <source>
        <dbReference type="Proteomes" id="UP001300383"/>
    </source>
</evidence>
<sequence>MKKWGRRFRLRGSYTAEAAFLLPMGIGLILFVVSCALLLHDRVMVCAWVHETAQREAFQKLQADDEEESDLRLLLTQEEKRVCRNLHKIIVTCEGQSRFLSSMVPDLFRLLSAHGKEKEEVEMIYGEQYVRLRGFKNGVYTEERVIQEGEGP</sequence>
<accession>A0AAP4BCF6</accession>
<keyword evidence="1" id="KW-1133">Transmembrane helix</keyword>
<comment type="caution">
    <text evidence="2">The sequence shown here is derived from an EMBL/GenBank/DDBJ whole genome shotgun (WGS) entry which is preliminary data.</text>
</comment>
<evidence type="ECO:0000256" key="1">
    <source>
        <dbReference type="SAM" id="Phobius"/>
    </source>
</evidence>
<keyword evidence="1" id="KW-0812">Transmembrane</keyword>
<keyword evidence="3" id="KW-1185">Reference proteome</keyword>